<accession>A0A9W5U0Y3</accession>
<dbReference type="AlphaFoldDB" id="A0A9W5U0Y3"/>
<name>A0A9W5U0Y3_9BACI</name>
<comment type="caution">
    <text evidence="1">The sequence shown here is derived from an EMBL/GenBank/DDBJ whole genome shotgun (WGS) entry which is preliminary data.</text>
</comment>
<reference evidence="1" key="1">
    <citation type="journal article" date="2014" name="Int. J. Syst. Evol. Microbiol.">
        <title>Complete genome sequence of Corynebacterium casei LMG S-19264T (=DSM 44701T), isolated from a smear-ripened cheese.</title>
        <authorList>
            <consortium name="US DOE Joint Genome Institute (JGI-PGF)"/>
            <person name="Walter F."/>
            <person name="Albersmeier A."/>
            <person name="Kalinowski J."/>
            <person name="Ruckert C."/>
        </authorList>
    </citation>
    <scope>NUCLEOTIDE SEQUENCE</scope>
    <source>
        <strain evidence="1">CGMCC 1.15454</strain>
    </source>
</reference>
<dbReference type="Proteomes" id="UP000621492">
    <property type="component" value="Unassembled WGS sequence"/>
</dbReference>
<protein>
    <submittedName>
        <fullName evidence="1">Uncharacterized protein</fullName>
    </submittedName>
</protein>
<reference evidence="1" key="2">
    <citation type="submission" date="2020-09" db="EMBL/GenBank/DDBJ databases">
        <authorList>
            <person name="Sun Q."/>
            <person name="Zhou Y."/>
        </authorList>
    </citation>
    <scope>NUCLEOTIDE SEQUENCE</scope>
    <source>
        <strain evidence="1">CGMCC 1.15454</strain>
    </source>
</reference>
<organism evidence="1 2">
    <name type="scientific">Lentibacillus populi</name>
    <dbReference type="NCBI Taxonomy" id="1827502"/>
    <lineage>
        <taxon>Bacteria</taxon>
        <taxon>Bacillati</taxon>
        <taxon>Bacillota</taxon>
        <taxon>Bacilli</taxon>
        <taxon>Bacillales</taxon>
        <taxon>Bacillaceae</taxon>
        <taxon>Lentibacillus</taxon>
    </lineage>
</organism>
<evidence type="ECO:0000313" key="1">
    <source>
        <dbReference type="EMBL" id="GGB55959.1"/>
    </source>
</evidence>
<dbReference type="EMBL" id="BMJD01000041">
    <property type="protein sequence ID" value="GGB55959.1"/>
    <property type="molecule type" value="Genomic_DNA"/>
</dbReference>
<evidence type="ECO:0000313" key="2">
    <source>
        <dbReference type="Proteomes" id="UP000621492"/>
    </source>
</evidence>
<keyword evidence="2" id="KW-1185">Reference proteome</keyword>
<sequence>MNSSYVELLNNNNFNGIKQENFTPFTKKSYFRFKDYWDWEKRCKRIGIGREKVTAGD</sequence>
<proteinExistence type="predicted"/>
<gene>
    <name evidence="1" type="ORF">GCM10011409_36970</name>
</gene>